<dbReference type="EMBL" id="CP002174">
    <property type="protein sequence ID" value="AEA39091.1"/>
    <property type="molecule type" value="Genomic_DNA"/>
</dbReference>
<gene>
    <name evidence="1" type="ORF">CPARA_3gp433</name>
</gene>
<dbReference type="GeneID" id="10447348"/>
<keyword evidence="1" id="KW-0542">Nucleomorph</keyword>
<reference evidence="1 2" key="1">
    <citation type="journal article" date="2011" name="Genome Biol. Evol.">
        <title>Complete nucleomorph genome sequence of the nonphotosynthetic alga Cryptomonas paramecium reveals a core nucleomorph gene set.</title>
        <authorList>
            <person name="Tanifuji G."/>
            <person name="Onodera N.T."/>
            <person name="Wheeler T.J."/>
            <person name="Dlutek M."/>
            <person name="Donaher N."/>
            <person name="Archibald J.M."/>
        </authorList>
    </citation>
    <scope>NUCLEOTIDE SEQUENCE [LARGE SCALE GENOMIC DNA]</scope>
    <source>
        <strain evidence="1 2">CCAP977/2A</strain>
    </source>
</reference>
<name>F2HIG7_9CRYP</name>
<dbReference type="AlphaFoldDB" id="F2HIG7"/>
<evidence type="ECO:0000313" key="2">
    <source>
        <dbReference type="Proteomes" id="UP000243423"/>
    </source>
</evidence>
<organism evidence="1 2">
    <name type="scientific">Cryptomonas paramaecium</name>
    <dbReference type="NCBI Taxonomy" id="2898"/>
    <lineage>
        <taxon>Eukaryota</taxon>
        <taxon>Cryptophyceae</taxon>
        <taxon>Cryptomonadales</taxon>
        <taxon>Cryptomonadaceae</taxon>
        <taxon>Cryptomonas</taxon>
    </lineage>
</organism>
<dbReference type="Proteomes" id="UP000243423">
    <property type="component" value="Nucleomorph 3"/>
</dbReference>
<proteinExistence type="predicted"/>
<geneLocation type="nucleomorph" evidence="1"/>
<sequence>MNFILVYSYSKISNFKLTKPCLNKHHACLSSLFEFIFFSLIVSNDYSIYTFLILNWNNLIEIYKNIIKLCHQLIIKKELSVFKQEYKFNLYSIRSYKNFNMWNVLNWLNEKEKTHTHTYHSWFLWKIKLSETKNFYLWDFFLNFLYFTKLKIAETVYLLNIIASVNIFNSSLWKSIFFSIIKTYHLKIDWSVFSIINWHFSLETKWKFLKKKYKHSKILQKNFMVMLNLTNFF</sequence>
<dbReference type="RefSeq" id="XP_003239989.1">
    <property type="nucleotide sequence ID" value="XM_003239941.1"/>
</dbReference>
<accession>F2HIG7</accession>
<protein>
    <submittedName>
        <fullName evidence="1">Uncharacterized protein</fullName>
    </submittedName>
</protein>
<evidence type="ECO:0000313" key="1">
    <source>
        <dbReference type="EMBL" id="AEA39091.1"/>
    </source>
</evidence>